<evidence type="ECO:0000259" key="2">
    <source>
        <dbReference type="SMART" id="SM00903"/>
    </source>
</evidence>
<dbReference type="SUPFAM" id="SSF50475">
    <property type="entry name" value="FMN-binding split barrel"/>
    <property type="match status" value="1"/>
</dbReference>
<dbReference type="Gene3D" id="2.30.110.10">
    <property type="entry name" value="Electron Transport, Fmn-binding Protein, Chain A"/>
    <property type="match status" value="1"/>
</dbReference>
<protein>
    <submittedName>
        <fullName evidence="3">Flavin reductase family protein</fullName>
    </submittedName>
</protein>
<dbReference type="SMART" id="SM00903">
    <property type="entry name" value="Flavin_Reduct"/>
    <property type="match status" value="1"/>
</dbReference>
<proteinExistence type="predicted"/>
<dbReference type="PANTHER" id="PTHR30466">
    <property type="entry name" value="FLAVIN REDUCTASE"/>
    <property type="match status" value="1"/>
</dbReference>
<organism evidence="3 4">
    <name type="scientific">Segnochrobactrum spirostomi</name>
    <dbReference type="NCBI Taxonomy" id="2608987"/>
    <lineage>
        <taxon>Bacteria</taxon>
        <taxon>Pseudomonadati</taxon>
        <taxon>Pseudomonadota</taxon>
        <taxon>Alphaproteobacteria</taxon>
        <taxon>Hyphomicrobiales</taxon>
        <taxon>Segnochrobactraceae</taxon>
        <taxon>Segnochrobactrum</taxon>
    </lineage>
</organism>
<keyword evidence="1" id="KW-0560">Oxidoreductase</keyword>
<evidence type="ECO:0000256" key="1">
    <source>
        <dbReference type="ARBA" id="ARBA00023002"/>
    </source>
</evidence>
<dbReference type="InterPro" id="IPR050268">
    <property type="entry name" value="NADH-dep_flavin_reductase"/>
</dbReference>
<evidence type="ECO:0000313" key="4">
    <source>
        <dbReference type="Proteomes" id="UP000332515"/>
    </source>
</evidence>
<sequence>MRSPVEADLFRAAMRELAAGVTIIATGSGDGRRGLTATAVCSVSADPPTLLVCVNRSTEGHAAIAEAGIFSVNVTAAHHRPLADRFAGRHGVRGAERFEAGAWTVLETGAPILTDAVAAFDCVVARTVDWTTHTIYLGAVVAARVAPERAALLYRSGAFADLPAPAA</sequence>
<dbReference type="AlphaFoldDB" id="A0A6A7Y9W2"/>
<dbReference type="GO" id="GO:0010181">
    <property type="term" value="F:FMN binding"/>
    <property type="evidence" value="ECO:0007669"/>
    <property type="project" value="InterPro"/>
</dbReference>
<keyword evidence="4" id="KW-1185">Reference proteome</keyword>
<dbReference type="InterPro" id="IPR002563">
    <property type="entry name" value="Flavin_Rdtase-like_dom"/>
</dbReference>
<feature type="domain" description="Flavin reductase like" evidence="2">
    <location>
        <begin position="14"/>
        <end position="161"/>
    </location>
</feature>
<dbReference type="PANTHER" id="PTHR30466:SF1">
    <property type="entry name" value="FMN REDUCTASE (NADH) RUTF"/>
    <property type="match status" value="1"/>
</dbReference>
<dbReference type="InterPro" id="IPR012349">
    <property type="entry name" value="Split_barrel_FMN-bd"/>
</dbReference>
<reference evidence="3 4" key="1">
    <citation type="submission" date="2019-09" db="EMBL/GenBank/DDBJ databases">
        <title>Segnochrobactrum spirostomi gen. nov., sp. nov., isolated from the ciliate Spirostomum cf. yagiui and description of a novel family, Segnochrobactraceae fam. nov. within the order Rhizobiales of the class Alphaproteobacteria.</title>
        <authorList>
            <person name="Akter S."/>
            <person name="Shazib S.U.A."/>
            <person name="Shin M.K."/>
        </authorList>
    </citation>
    <scope>NUCLEOTIDE SEQUENCE [LARGE SCALE GENOMIC DNA]</scope>
    <source>
        <strain evidence="3 4">Sp-1</strain>
    </source>
</reference>
<evidence type="ECO:0000313" key="3">
    <source>
        <dbReference type="EMBL" id="MQT14751.1"/>
    </source>
</evidence>
<dbReference type="Proteomes" id="UP000332515">
    <property type="component" value="Unassembled WGS sequence"/>
</dbReference>
<name>A0A6A7Y9W2_9HYPH</name>
<dbReference type="Pfam" id="PF01613">
    <property type="entry name" value="Flavin_Reduct"/>
    <property type="match status" value="1"/>
</dbReference>
<comment type="caution">
    <text evidence="3">The sequence shown here is derived from an EMBL/GenBank/DDBJ whole genome shotgun (WGS) entry which is preliminary data.</text>
</comment>
<gene>
    <name evidence="3" type="ORF">F0357_19235</name>
</gene>
<dbReference type="GO" id="GO:0042602">
    <property type="term" value="F:riboflavin reductase (NADPH) activity"/>
    <property type="evidence" value="ECO:0007669"/>
    <property type="project" value="TreeGrafter"/>
</dbReference>
<accession>A0A6A7Y9W2</accession>
<dbReference type="EMBL" id="VWNA01000002">
    <property type="protein sequence ID" value="MQT14751.1"/>
    <property type="molecule type" value="Genomic_DNA"/>
</dbReference>